<accession>A0A4Z1IWZ6</accession>
<dbReference type="Proteomes" id="UP000297452">
    <property type="component" value="Unassembled WGS sequence"/>
</dbReference>
<comment type="caution">
    <text evidence="2">The sequence shown here is derived from an EMBL/GenBank/DDBJ whole genome shotgun (WGS) entry which is preliminary data.</text>
</comment>
<reference evidence="2 3" key="1">
    <citation type="submission" date="2017-12" db="EMBL/GenBank/DDBJ databases">
        <title>Comparative genomics of Botrytis spp.</title>
        <authorList>
            <person name="Valero-Jimenez C.A."/>
            <person name="Tapia P."/>
            <person name="Veloso J."/>
            <person name="Silva-Moreno E."/>
            <person name="Staats M."/>
            <person name="Valdes J.H."/>
            <person name="Van Kan J.A.L."/>
        </authorList>
    </citation>
    <scope>NUCLEOTIDE SEQUENCE [LARGE SCALE GENOMIC DNA]</scope>
    <source>
        <strain evidence="2 3">MUCL2120</strain>
    </source>
</reference>
<protein>
    <submittedName>
        <fullName evidence="2">Uncharacterized protein</fullName>
    </submittedName>
</protein>
<organism evidence="2 3">
    <name type="scientific">Botryotinia narcissicola</name>
    <dbReference type="NCBI Taxonomy" id="278944"/>
    <lineage>
        <taxon>Eukaryota</taxon>
        <taxon>Fungi</taxon>
        <taxon>Dikarya</taxon>
        <taxon>Ascomycota</taxon>
        <taxon>Pezizomycotina</taxon>
        <taxon>Leotiomycetes</taxon>
        <taxon>Helotiales</taxon>
        <taxon>Sclerotiniaceae</taxon>
        <taxon>Botryotinia</taxon>
    </lineage>
</organism>
<dbReference type="AlphaFoldDB" id="A0A4Z1IWZ6"/>
<sequence>MQAISFFALNLPSAAECRFPFSEPALKVGVAISKRPGDAALAEKKIAMKNSVVKPGDRSARVRMTTNTEWTVSGSPSTLASLATRSSQAGQSVVG</sequence>
<proteinExistence type="predicted"/>
<name>A0A4Z1IWZ6_9HELO</name>
<gene>
    <name evidence="2" type="ORF">BOTNAR_0071g00250</name>
</gene>
<evidence type="ECO:0000313" key="2">
    <source>
        <dbReference type="EMBL" id="TGO65988.1"/>
    </source>
</evidence>
<feature type="region of interest" description="Disordered" evidence="1">
    <location>
        <begin position="70"/>
        <end position="95"/>
    </location>
</feature>
<evidence type="ECO:0000256" key="1">
    <source>
        <dbReference type="SAM" id="MobiDB-lite"/>
    </source>
</evidence>
<keyword evidence="3" id="KW-1185">Reference proteome</keyword>
<dbReference type="EMBL" id="PQXJ01000071">
    <property type="protein sequence ID" value="TGO65988.1"/>
    <property type="molecule type" value="Genomic_DNA"/>
</dbReference>
<evidence type="ECO:0000313" key="3">
    <source>
        <dbReference type="Proteomes" id="UP000297452"/>
    </source>
</evidence>